<evidence type="ECO:0000256" key="3">
    <source>
        <dbReference type="ARBA" id="ARBA00023159"/>
    </source>
</evidence>
<evidence type="ECO:0000313" key="7">
    <source>
        <dbReference type="EMBL" id="ONN43190.1"/>
    </source>
</evidence>
<dbReference type="SMART" id="SM00422">
    <property type="entry name" value="HTH_MERR"/>
    <property type="match status" value="1"/>
</dbReference>
<dbReference type="EMBL" id="MSTR01000007">
    <property type="protein sequence ID" value="ONN43190.1"/>
    <property type="molecule type" value="Genomic_DNA"/>
</dbReference>
<organism evidence="7 8">
    <name type="scientific">Enterococcus mundtii</name>
    <dbReference type="NCBI Taxonomy" id="53346"/>
    <lineage>
        <taxon>Bacteria</taxon>
        <taxon>Bacillati</taxon>
        <taxon>Bacillota</taxon>
        <taxon>Bacilli</taxon>
        <taxon>Lactobacillales</taxon>
        <taxon>Enterococcaceae</taxon>
        <taxon>Enterococcus</taxon>
    </lineage>
</organism>
<evidence type="ECO:0000313" key="8">
    <source>
        <dbReference type="Proteomes" id="UP000189299"/>
    </source>
</evidence>
<dbReference type="InterPro" id="IPR009061">
    <property type="entry name" value="DNA-bd_dom_put_sf"/>
</dbReference>
<evidence type="ECO:0000256" key="4">
    <source>
        <dbReference type="ARBA" id="ARBA00023163"/>
    </source>
</evidence>
<dbReference type="InterPro" id="IPR012925">
    <property type="entry name" value="TipAS_dom"/>
</dbReference>
<dbReference type="PROSITE" id="PS50937">
    <property type="entry name" value="HTH_MERR_2"/>
    <property type="match status" value="1"/>
</dbReference>
<dbReference type="GO" id="GO:0003677">
    <property type="term" value="F:DNA binding"/>
    <property type="evidence" value="ECO:0007669"/>
    <property type="project" value="UniProtKB-KW"/>
</dbReference>
<evidence type="ECO:0000313" key="9">
    <source>
        <dbReference type="Proteomes" id="UP000557857"/>
    </source>
</evidence>
<dbReference type="InterPro" id="IPR036244">
    <property type="entry name" value="TipA-like_antibiotic-bd"/>
</dbReference>
<evidence type="ECO:0000313" key="6">
    <source>
        <dbReference type="EMBL" id="NMP58074.1"/>
    </source>
</evidence>
<keyword evidence="1" id="KW-0805">Transcription regulation</keyword>
<accession>A0A1V2UIQ9</accession>
<reference evidence="6 9" key="2">
    <citation type="submission" date="2020-04" db="EMBL/GenBank/DDBJ databases">
        <authorList>
            <person name="Abaymova A."/>
            <person name="Teymurazov M."/>
            <person name="Tazyna O."/>
            <person name="Chatushin Y."/>
            <person name="Svetoch E."/>
            <person name="Pereligyn V."/>
            <person name="Pohylenko V."/>
            <person name="Platonov M."/>
            <person name="Kartsev N."/>
            <person name="Skryabin Y."/>
            <person name="Sizova A."/>
            <person name="Solomentsev V."/>
            <person name="Kislichkina A."/>
            <person name="Bogun A."/>
        </authorList>
    </citation>
    <scope>NUCLEOTIDE SEQUENCE [LARGE SCALE GENOMIC DNA]</scope>
    <source>
        <strain evidence="6">SCPM-O-B-8398</strain>
        <strain evidence="9">SCPM-O-B-8398 (E28)</strain>
    </source>
</reference>
<dbReference type="InterPro" id="IPR047057">
    <property type="entry name" value="MerR_fam"/>
</dbReference>
<dbReference type="SUPFAM" id="SSF46955">
    <property type="entry name" value="Putative DNA-binding domain"/>
    <property type="match status" value="1"/>
</dbReference>
<sequence length="250" mass="29230">MEYTIKKMAQLSGVSSRTLRFYDEIDLLKPKRINSAGYRIYGSQEIDRLQQILFYRSLDFPLNQIRELLDDPTFDHQHALIEHQRKLLEKRAEIDTLLATVQQTLAQFKGGKKMTDQEKFEGLKKQKITENETNYGTEIREKYGEETIDKANEQWQNLSQEKYQEMQEVEQQLLTNLTSYLSDQSNQALAKEIFDAHKKWLLFSLPTYQAEAHKGLGMLYISDERFTEYYDSRCGKGAAIALNEIIQAHA</sequence>
<evidence type="ECO:0000256" key="2">
    <source>
        <dbReference type="ARBA" id="ARBA00023125"/>
    </source>
</evidence>
<keyword evidence="4" id="KW-0804">Transcription</keyword>
<reference evidence="7 8" key="1">
    <citation type="submission" date="2016-12" db="EMBL/GenBank/DDBJ databases">
        <authorList>
            <person name="Song W.-J."/>
            <person name="Kurnit D.M."/>
        </authorList>
    </citation>
    <scope>NUCLEOTIDE SEQUENCE [LARGE SCALE GENOMIC DNA]</scope>
    <source>
        <strain evidence="7 8">CGB1038-1_S1</strain>
    </source>
</reference>
<feature type="domain" description="HTH merR-type" evidence="5">
    <location>
        <begin position="1"/>
        <end position="71"/>
    </location>
</feature>
<dbReference type="PANTHER" id="PTHR30204:SF90">
    <property type="entry name" value="HTH-TYPE TRANSCRIPTIONAL ACTIVATOR MTA"/>
    <property type="match status" value="1"/>
</dbReference>
<dbReference type="Gene3D" id="1.10.490.50">
    <property type="entry name" value="Antibiotic binding domain of TipA-like multidrug resistance regulators"/>
    <property type="match status" value="1"/>
</dbReference>
<dbReference type="Proteomes" id="UP000557857">
    <property type="component" value="Unassembled WGS sequence"/>
</dbReference>
<dbReference type="OrthoDB" id="9814833at2"/>
<dbReference type="CDD" id="cd01106">
    <property type="entry name" value="HTH_TipAL-Mta"/>
    <property type="match status" value="1"/>
</dbReference>
<keyword evidence="2" id="KW-0238">DNA-binding</keyword>
<dbReference type="AlphaFoldDB" id="A0A1V2UIQ9"/>
<evidence type="ECO:0000256" key="1">
    <source>
        <dbReference type="ARBA" id="ARBA00023015"/>
    </source>
</evidence>
<dbReference type="PANTHER" id="PTHR30204">
    <property type="entry name" value="REDOX-CYCLING DRUG-SENSING TRANSCRIPTIONAL ACTIVATOR SOXR"/>
    <property type="match status" value="1"/>
</dbReference>
<dbReference type="InterPro" id="IPR000551">
    <property type="entry name" value="MerR-type_HTH_dom"/>
</dbReference>
<protein>
    <submittedName>
        <fullName evidence="7">MerR family transcriptional regulator</fullName>
    </submittedName>
</protein>
<dbReference type="STRING" id="53346.A5802_002133"/>
<evidence type="ECO:0000259" key="5">
    <source>
        <dbReference type="PROSITE" id="PS50937"/>
    </source>
</evidence>
<dbReference type="Pfam" id="PF07739">
    <property type="entry name" value="TipAS"/>
    <property type="match status" value="1"/>
</dbReference>
<dbReference type="RefSeq" id="WP_062806181.1">
    <property type="nucleotide sequence ID" value="NZ_CABMMO010000007.1"/>
</dbReference>
<dbReference type="SUPFAM" id="SSF89082">
    <property type="entry name" value="Antibiotic binding domain of TipA-like multidrug resistance regulators"/>
    <property type="match status" value="1"/>
</dbReference>
<gene>
    <name evidence="7" type="ORF">BTN92_09005</name>
    <name evidence="6" type="ORF">HI921_06275</name>
</gene>
<proteinExistence type="predicted"/>
<name>A0A1V2UIQ9_ENTMU</name>
<dbReference type="Proteomes" id="UP000189299">
    <property type="component" value="Unassembled WGS sequence"/>
</dbReference>
<keyword evidence="3" id="KW-0010">Activator</keyword>
<dbReference type="GO" id="GO:0003700">
    <property type="term" value="F:DNA-binding transcription factor activity"/>
    <property type="evidence" value="ECO:0007669"/>
    <property type="project" value="InterPro"/>
</dbReference>
<comment type="caution">
    <text evidence="7">The sequence shown here is derived from an EMBL/GenBank/DDBJ whole genome shotgun (WGS) entry which is preliminary data.</text>
</comment>
<dbReference type="Gene3D" id="1.10.1660.10">
    <property type="match status" value="1"/>
</dbReference>
<dbReference type="EMBL" id="JABCAG010000014">
    <property type="protein sequence ID" value="NMP58074.1"/>
    <property type="molecule type" value="Genomic_DNA"/>
</dbReference>
<dbReference type="Pfam" id="PF13411">
    <property type="entry name" value="MerR_1"/>
    <property type="match status" value="1"/>
</dbReference>